<comment type="similarity">
    <text evidence="2">Belongs to the SELO family.</text>
</comment>
<dbReference type="Pfam" id="PF02696">
    <property type="entry name" value="SelO"/>
    <property type="match status" value="1"/>
</dbReference>
<keyword evidence="7" id="KW-0067">ATP-binding</keyword>
<keyword evidence="3" id="KW-0808">Transferase</keyword>
<dbReference type="STRING" id="9009.A0A226MNV3"/>
<evidence type="ECO:0000313" key="10">
    <source>
        <dbReference type="EMBL" id="OXB56983.1"/>
    </source>
</evidence>
<evidence type="ECO:0000256" key="1">
    <source>
        <dbReference type="ARBA" id="ARBA00001946"/>
    </source>
</evidence>
<dbReference type="OrthoDB" id="10254721at2759"/>
<dbReference type="PANTHER" id="PTHR12153:SF18">
    <property type="entry name" value="SELENOPROTEIN O"/>
    <property type="match status" value="1"/>
</dbReference>
<dbReference type="GO" id="GO:0005524">
    <property type="term" value="F:ATP binding"/>
    <property type="evidence" value="ECO:0007669"/>
    <property type="project" value="UniProtKB-KW"/>
</dbReference>
<dbReference type="InterPro" id="IPR003846">
    <property type="entry name" value="SelO"/>
</dbReference>
<dbReference type="GO" id="GO:0046872">
    <property type="term" value="F:metal ion binding"/>
    <property type="evidence" value="ECO:0007669"/>
    <property type="project" value="UniProtKB-KW"/>
</dbReference>
<proteinExistence type="inferred from homology"/>
<dbReference type="GO" id="GO:0016779">
    <property type="term" value="F:nucleotidyltransferase activity"/>
    <property type="evidence" value="ECO:0007669"/>
    <property type="project" value="UniProtKB-KW"/>
</dbReference>
<comment type="caution">
    <text evidence="10">The sequence shown here is derived from an EMBL/GenBank/DDBJ whole genome shotgun (WGS) entry which is preliminary data.</text>
</comment>
<evidence type="ECO:0000256" key="6">
    <source>
        <dbReference type="ARBA" id="ARBA00022741"/>
    </source>
</evidence>
<protein>
    <recommendedName>
        <fullName evidence="9">Selenoprotein O</fullName>
    </recommendedName>
</protein>
<evidence type="ECO:0000256" key="5">
    <source>
        <dbReference type="ARBA" id="ARBA00022723"/>
    </source>
</evidence>
<comment type="cofactor">
    <cofactor evidence="1">
        <name>Mg(2+)</name>
        <dbReference type="ChEBI" id="CHEBI:18420"/>
    </cofactor>
</comment>
<keyword evidence="5" id="KW-0479">Metal-binding</keyword>
<evidence type="ECO:0000256" key="2">
    <source>
        <dbReference type="ARBA" id="ARBA00009747"/>
    </source>
</evidence>
<keyword evidence="11" id="KW-1185">Reference proteome</keyword>
<reference evidence="10 11" key="1">
    <citation type="submission" date="2016-07" db="EMBL/GenBank/DDBJ databases">
        <title>Disparate Historic Effective Population Sizes Predicted by Modern Levels of Genome Diversity for the Scaled Quail (Callipepla squamata) and the Northern Bobwhite (Colinus virginianus): Inferences from First and Second Generation Draft Genome Assemblies for Sympatric New World Quail.</title>
        <authorList>
            <person name="Oldeschulte D.L."/>
            <person name="Halley Y.A."/>
            <person name="Bhattarai E.K."/>
            <person name="Brashear W.A."/>
            <person name="Hill J."/>
            <person name="Metz R.P."/>
            <person name="Johnson C.D."/>
            <person name="Rollins D."/>
            <person name="Peterson M.J."/>
            <person name="Bickhart D.M."/>
            <person name="Decker J.E."/>
            <person name="Seabury C.M."/>
        </authorList>
    </citation>
    <scope>NUCLEOTIDE SEQUENCE [LARGE SCALE GENOMIC DNA]</scope>
    <source>
        <strain evidence="10 11">Texas</strain>
        <tissue evidence="10">Leg muscle</tissue>
    </source>
</reference>
<dbReference type="PANTHER" id="PTHR12153">
    <property type="entry name" value="SELENOPROTEIN O"/>
    <property type="match status" value="1"/>
</dbReference>
<dbReference type="Proteomes" id="UP000198323">
    <property type="component" value="Unassembled WGS sequence"/>
</dbReference>
<accession>A0A226MNV3</accession>
<keyword evidence="8" id="KW-0460">Magnesium</keyword>
<name>A0A226MNV3_CALSU</name>
<dbReference type="AlphaFoldDB" id="A0A226MNV3"/>
<keyword evidence="6" id="KW-0547">Nucleotide-binding</keyword>
<organism evidence="10 11">
    <name type="scientific">Callipepla squamata</name>
    <name type="common">Scaled quail</name>
    <dbReference type="NCBI Taxonomy" id="9009"/>
    <lineage>
        <taxon>Eukaryota</taxon>
        <taxon>Metazoa</taxon>
        <taxon>Chordata</taxon>
        <taxon>Craniata</taxon>
        <taxon>Vertebrata</taxon>
        <taxon>Euteleostomi</taxon>
        <taxon>Archelosauria</taxon>
        <taxon>Archosauria</taxon>
        <taxon>Dinosauria</taxon>
        <taxon>Saurischia</taxon>
        <taxon>Theropoda</taxon>
        <taxon>Coelurosauria</taxon>
        <taxon>Aves</taxon>
        <taxon>Neognathae</taxon>
        <taxon>Galloanserae</taxon>
        <taxon>Galliformes</taxon>
        <taxon>Odontophoridae</taxon>
        <taxon>Callipepla</taxon>
    </lineage>
</organism>
<evidence type="ECO:0000256" key="3">
    <source>
        <dbReference type="ARBA" id="ARBA00022679"/>
    </source>
</evidence>
<evidence type="ECO:0000313" key="11">
    <source>
        <dbReference type="Proteomes" id="UP000198323"/>
    </source>
</evidence>
<evidence type="ECO:0000256" key="7">
    <source>
        <dbReference type="ARBA" id="ARBA00022840"/>
    </source>
</evidence>
<evidence type="ECO:0000256" key="9">
    <source>
        <dbReference type="ARBA" id="ARBA00031547"/>
    </source>
</evidence>
<evidence type="ECO:0000256" key="4">
    <source>
        <dbReference type="ARBA" id="ARBA00022695"/>
    </source>
</evidence>
<gene>
    <name evidence="10" type="ORF">ASZ78_000073</name>
</gene>
<dbReference type="EMBL" id="MCFN01000586">
    <property type="protein sequence ID" value="OXB56983.1"/>
    <property type="molecule type" value="Genomic_DNA"/>
</dbReference>
<sequence>MEDSDSSPTAQRRHGERWELQLKGSGKTPYSRLVTMMGGETSFTVETLRRKRRLPDFIIQEHFPSIVPSDSDRYLEFFSSVVSEAADVIALWLSVGFAHGVCNADNFSLLSITIDYGPFGFMDSYDPRCLPMKIIRPSGITRNKDDSDIKGRRMTED</sequence>
<evidence type="ECO:0000256" key="8">
    <source>
        <dbReference type="ARBA" id="ARBA00022842"/>
    </source>
</evidence>
<keyword evidence="4" id="KW-0548">Nucleotidyltransferase</keyword>